<accession>A0A9D3VX09</accession>
<dbReference type="AlphaFoldDB" id="A0A9D3VX09"/>
<organism evidence="2 3">
    <name type="scientific">Gossypium stocksii</name>
    <dbReference type="NCBI Taxonomy" id="47602"/>
    <lineage>
        <taxon>Eukaryota</taxon>
        <taxon>Viridiplantae</taxon>
        <taxon>Streptophyta</taxon>
        <taxon>Embryophyta</taxon>
        <taxon>Tracheophyta</taxon>
        <taxon>Spermatophyta</taxon>
        <taxon>Magnoliopsida</taxon>
        <taxon>eudicotyledons</taxon>
        <taxon>Gunneridae</taxon>
        <taxon>Pentapetalae</taxon>
        <taxon>rosids</taxon>
        <taxon>malvids</taxon>
        <taxon>Malvales</taxon>
        <taxon>Malvaceae</taxon>
        <taxon>Malvoideae</taxon>
        <taxon>Gossypium</taxon>
    </lineage>
</organism>
<comment type="caution">
    <text evidence="2">The sequence shown here is derived from an EMBL/GenBank/DDBJ whole genome shotgun (WGS) entry which is preliminary data.</text>
</comment>
<feature type="compositionally biased region" description="Acidic residues" evidence="1">
    <location>
        <begin position="104"/>
        <end position="114"/>
    </location>
</feature>
<dbReference type="EMBL" id="JAIQCV010000005">
    <property type="protein sequence ID" value="KAH1097514.1"/>
    <property type="molecule type" value="Genomic_DNA"/>
</dbReference>
<feature type="region of interest" description="Disordered" evidence="1">
    <location>
        <begin position="1"/>
        <end position="25"/>
    </location>
</feature>
<evidence type="ECO:0000313" key="2">
    <source>
        <dbReference type="EMBL" id="KAH1097514.1"/>
    </source>
</evidence>
<reference evidence="2 3" key="1">
    <citation type="journal article" date="2021" name="Plant Biotechnol. J.">
        <title>Multi-omics assisted identification of the key and species-specific regulatory components of drought-tolerant mechanisms in Gossypium stocksii.</title>
        <authorList>
            <person name="Yu D."/>
            <person name="Ke L."/>
            <person name="Zhang D."/>
            <person name="Wu Y."/>
            <person name="Sun Y."/>
            <person name="Mei J."/>
            <person name="Sun J."/>
            <person name="Sun Y."/>
        </authorList>
    </citation>
    <scope>NUCLEOTIDE SEQUENCE [LARGE SCALE GENOMIC DNA]</scope>
    <source>
        <strain evidence="3">cv. E1</strain>
        <tissue evidence="2">Leaf</tissue>
    </source>
</reference>
<evidence type="ECO:0000313" key="3">
    <source>
        <dbReference type="Proteomes" id="UP000828251"/>
    </source>
</evidence>
<gene>
    <name evidence="2" type="ORF">J1N35_014435</name>
</gene>
<name>A0A9D3VX09_9ROSI</name>
<sequence>MPRHLGFTSVTSTPMTSNATPSMSHSDIEQKMIDTFEMLQQQSQMLEKHQLMLANDLSRAQEEMAIFWGYVRQRDKAIKKALQKNFTKPMPTFPIFPKEFLLEPNDDDEDGEEATAEKNTKKKKTEKIKKLNLYILNLIKTTLM</sequence>
<keyword evidence="3" id="KW-1185">Reference proteome</keyword>
<evidence type="ECO:0000256" key="1">
    <source>
        <dbReference type="SAM" id="MobiDB-lite"/>
    </source>
</evidence>
<feature type="compositionally biased region" description="Polar residues" evidence="1">
    <location>
        <begin position="8"/>
        <end position="25"/>
    </location>
</feature>
<proteinExistence type="predicted"/>
<protein>
    <submittedName>
        <fullName evidence="2">Uncharacterized protein</fullName>
    </submittedName>
</protein>
<feature type="region of interest" description="Disordered" evidence="1">
    <location>
        <begin position="101"/>
        <end position="122"/>
    </location>
</feature>
<dbReference type="Proteomes" id="UP000828251">
    <property type="component" value="Unassembled WGS sequence"/>
</dbReference>